<feature type="region of interest" description="Disordered" evidence="1">
    <location>
        <begin position="46"/>
        <end position="79"/>
    </location>
</feature>
<protein>
    <submittedName>
        <fullName evidence="2">Uncharacterized protein</fullName>
    </submittedName>
</protein>
<dbReference type="RefSeq" id="WP_377369808.1">
    <property type="nucleotide sequence ID" value="NZ_JBHTMN010000018.1"/>
</dbReference>
<dbReference type="Proteomes" id="UP001597059">
    <property type="component" value="Unassembled WGS sequence"/>
</dbReference>
<keyword evidence="3" id="KW-1185">Reference proteome</keyword>
<feature type="compositionally biased region" description="Polar residues" evidence="1">
    <location>
        <begin position="51"/>
        <end position="61"/>
    </location>
</feature>
<organism evidence="2 3">
    <name type="scientific">Rhodanobacter aciditrophus</name>
    <dbReference type="NCBI Taxonomy" id="1623218"/>
    <lineage>
        <taxon>Bacteria</taxon>
        <taxon>Pseudomonadati</taxon>
        <taxon>Pseudomonadota</taxon>
        <taxon>Gammaproteobacteria</taxon>
        <taxon>Lysobacterales</taxon>
        <taxon>Rhodanobacteraceae</taxon>
        <taxon>Rhodanobacter</taxon>
    </lineage>
</organism>
<gene>
    <name evidence="2" type="ORF">ACFQ45_16890</name>
</gene>
<dbReference type="EMBL" id="JBHTMN010000018">
    <property type="protein sequence ID" value="MFD1385032.1"/>
    <property type="molecule type" value="Genomic_DNA"/>
</dbReference>
<proteinExistence type="predicted"/>
<reference evidence="3" key="1">
    <citation type="journal article" date="2019" name="Int. J. Syst. Evol. Microbiol.">
        <title>The Global Catalogue of Microorganisms (GCM) 10K type strain sequencing project: providing services to taxonomists for standard genome sequencing and annotation.</title>
        <authorList>
            <consortium name="The Broad Institute Genomics Platform"/>
            <consortium name="The Broad Institute Genome Sequencing Center for Infectious Disease"/>
            <person name="Wu L."/>
            <person name="Ma J."/>
        </authorList>
    </citation>
    <scope>NUCLEOTIDE SEQUENCE [LARGE SCALE GENOMIC DNA]</scope>
    <source>
        <strain evidence="3">JCM 30774</strain>
    </source>
</reference>
<evidence type="ECO:0000313" key="2">
    <source>
        <dbReference type="EMBL" id="MFD1385032.1"/>
    </source>
</evidence>
<sequence length="79" mass="9215">MMPYGDTQHTEAELFYIIETLLSKIVNHPVGKISVQSLKFQLHQTEEEKTQPLQAIPTTSDEWVHKQRINRSVSRKPKK</sequence>
<evidence type="ECO:0000256" key="1">
    <source>
        <dbReference type="SAM" id="MobiDB-lite"/>
    </source>
</evidence>
<comment type="caution">
    <text evidence="2">The sequence shown here is derived from an EMBL/GenBank/DDBJ whole genome shotgun (WGS) entry which is preliminary data.</text>
</comment>
<accession>A0ABW4B4T9</accession>
<evidence type="ECO:0000313" key="3">
    <source>
        <dbReference type="Proteomes" id="UP001597059"/>
    </source>
</evidence>
<name>A0ABW4B4T9_9GAMM</name>
<feature type="compositionally biased region" description="Basic residues" evidence="1">
    <location>
        <begin position="66"/>
        <end position="79"/>
    </location>
</feature>